<dbReference type="RefSeq" id="WP_189266311.1">
    <property type="nucleotide sequence ID" value="NZ_BMML01000016.1"/>
</dbReference>
<sequence length="114" mass="11108">MNVLLGANTVGAVTGIAFALVGGVRPAALSESGTPTAGERFYGWMYATRGVPLGVAALVAPLAWSGPAGALTLCAAAAAQAGDAVIGVVTRKWTMIAGASLLTAIHVSTAVATA</sequence>
<reference evidence="1" key="2">
    <citation type="submission" date="2020-09" db="EMBL/GenBank/DDBJ databases">
        <authorList>
            <person name="Sun Q."/>
            <person name="Zhou Y."/>
        </authorList>
    </citation>
    <scope>NUCLEOTIDE SEQUENCE</scope>
    <source>
        <strain evidence="1">CGMCC 4.7110</strain>
    </source>
</reference>
<comment type="caution">
    <text evidence="1">The sequence shown here is derived from an EMBL/GenBank/DDBJ whole genome shotgun (WGS) entry which is preliminary data.</text>
</comment>
<name>A0A917XI10_9ACTN</name>
<proteinExistence type="predicted"/>
<gene>
    <name evidence="1" type="ORF">GCM10011578_063810</name>
</gene>
<keyword evidence="2" id="KW-1185">Reference proteome</keyword>
<dbReference type="AlphaFoldDB" id="A0A917XI10"/>
<evidence type="ECO:0000313" key="1">
    <source>
        <dbReference type="EMBL" id="GGN28071.1"/>
    </source>
</evidence>
<accession>A0A917XI10</accession>
<protein>
    <submittedName>
        <fullName evidence="1">Uncharacterized protein</fullName>
    </submittedName>
</protein>
<evidence type="ECO:0000313" key="2">
    <source>
        <dbReference type="Proteomes" id="UP000653411"/>
    </source>
</evidence>
<reference evidence="1" key="1">
    <citation type="journal article" date="2014" name="Int. J. Syst. Evol. Microbiol.">
        <title>Complete genome sequence of Corynebacterium casei LMG S-19264T (=DSM 44701T), isolated from a smear-ripened cheese.</title>
        <authorList>
            <consortium name="US DOE Joint Genome Institute (JGI-PGF)"/>
            <person name="Walter F."/>
            <person name="Albersmeier A."/>
            <person name="Kalinowski J."/>
            <person name="Ruckert C."/>
        </authorList>
    </citation>
    <scope>NUCLEOTIDE SEQUENCE</scope>
    <source>
        <strain evidence="1">CGMCC 4.7110</strain>
    </source>
</reference>
<dbReference type="Proteomes" id="UP000653411">
    <property type="component" value="Unassembled WGS sequence"/>
</dbReference>
<dbReference type="EMBL" id="BMML01000016">
    <property type="protein sequence ID" value="GGN28071.1"/>
    <property type="molecule type" value="Genomic_DNA"/>
</dbReference>
<organism evidence="1 2">
    <name type="scientific">Streptomyces fuscichromogenes</name>
    <dbReference type="NCBI Taxonomy" id="1324013"/>
    <lineage>
        <taxon>Bacteria</taxon>
        <taxon>Bacillati</taxon>
        <taxon>Actinomycetota</taxon>
        <taxon>Actinomycetes</taxon>
        <taxon>Kitasatosporales</taxon>
        <taxon>Streptomycetaceae</taxon>
        <taxon>Streptomyces</taxon>
    </lineage>
</organism>